<protein>
    <recommendedName>
        <fullName evidence="4">Transmembrane protein</fullName>
    </recommendedName>
</protein>
<comment type="caution">
    <text evidence="2">The sequence shown here is derived from an EMBL/GenBank/DDBJ whole genome shotgun (WGS) entry which is preliminary data.</text>
</comment>
<name>A0ABT3GEJ7_9BACT</name>
<evidence type="ECO:0000313" key="3">
    <source>
        <dbReference type="Proteomes" id="UP001320876"/>
    </source>
</evidence>
<accession>A0ABT3GEJ7</accession>
<keyword evidence="3" id="KW-1185">Reference proteome</keyword>
<dbReference type="RefSeq" id="WP_264485834.1">
    <property type="nucleotide sequence ID" value="NZ_JAPDDT010000001.1"/>
</dbReference>
<evidence type="ECO:0008006" key="4">
    <source>
        <dbReference type="Google" id="ProtNLM"/>
    </source>
</evidence>
<keyword evidence="1" id="KW-1133">Transmembrane helix</keyword>
<evidence type="ECO:0000256" key="1">
    <source>
        <dbReference type="SAM" id="Phobius"/>
    </source>
</evidence>
<proteinExistence type="predicted"/>
<evidence type="ECO:0000313" key="2">
    <source>
        <dbReference type="EMBL" id="MCW1921725.1"/>
    </source>
</evidence>
<keyword evidence="1" id="KW-0812">Transmembrane</keyword>
<gene>
    <name evidence="2" type="ORF">OKA05_04120</name>
</gene>
<feature type="transmembrane region" description="Helical" evidence="1">
    <location>
        <begin position="35"/>
        <end position="56"/>
    </location>
</feature>
<keyword evidence="1" id="KW-0472">Membrane</keyword>
<reference evidence="2 3" key="1">
    <citation type="submission" date="2022-10" db="EMBL/GenBank/DDBJ databases">
        <title>Luteolibacter arcticus strain CCTCC AB 2014275, whole genome shotgun sequencing project.</title>
        <authorList>
            <person name="Zhao G."/>
            <person name="Shen L."/>
        </authorList>
    </citation>
    <scope>NUCLEOTIDE SEQUENCE [LARGE SCALE GENOMIC DNA]</scope>
    <source>
        <strain evidence="2 3">CCTCC AB 2014275</strain>
    </source>
</reference>
<sequence>MFLSKDEGFVAALENPELLESRLASLTKDRRRALVLHWFATAVFFFTFFVGIGVYMKSREVGPMAFVVPLMVSMSVQQLATVVSAQNELRTLLMFKKLRNEGHSS</sequence>
<organism evidence="2 3">
    <name type="scientific">Luteolibacter arcticus</name>
    <dbReference type="NCBI Taxonomy" id="1581411"/>
    <lineage>
        <taxon>Bacteria</taxon>
        <taxon>Pseudomonadati</taxon>
        <taxon>Verrucomicrobiota</taxon>
        <taxon>Verrucomicrobiia</taxon>
        <taxon>Verrucomicrobiales</taxon>
        <taxon>Verrucomicrobiaceae</taxon>
        <taxon>Luteolibacter</taxon>
    </lineage>
</organism>
<dbReference type="EMBL" id="JAPDDT010000001">
    <property type="protein sequence ID" value="MCW1921725.1"/>
    <property type="molecule type" value="Genomic_DNA"/>
</dbReference>
<dbReference type="Proteomes" id="UP001320876">
    <property type="component" value="Unassembled WGS sequence"/>
</dbReference>